<dbReference type="EMBL" id="QXFZ01000149">
    <property type="protein sequence ID" value="KAE9130122.1"/>
    <property type="molecule type" value="Genomic_DNA"/>
</dbReference>
<dbReference type="EMBL" id="QXGB01000173">
    <property type="protein sequence ID" value="KAE9226480.1"/>
    <property type="molecule type" value="Genomic_DNA"/>
</dbReference>
<evidence type="ECO:0000313" key="11">
    <source>
        <dbReference type="Proteomes" id="UP000437068"/>
    </source>
</evidence>
<evidence type="ECO:0000313" key="3">
    <source>
        <dbReference type="EMBL" id="KAE9025180.1"/>
    </source>
</evidence>
<gene>
    <name evidence="8" type="ORF">PF001_g10335</name>
    <name evidence="7" type="ORF">PF002_g5891</name>
    <name evidence="6" type="ORF">PF005_g5111</name>
    <name evidence="5" type="ORF">PF006_g9719</name>
    <name evidence="4" type="ORF">PF007_g4640</name>
    <name evidence="2" type="ORF">PF009_g5810</name>
    <name evidence="3" type="ORF">PF011_g3138</name>
</gene>
<dbReference type="Proteomes" id="UP000441208">
    <property type="component" value="Unassembled WGS sequence"/>
</dbReference>
<keyword evidence="10" id="KW-1185">Reference proteome</keyword>
<dbReference type="EMBL" id="QXGE01000518">
    <property type="protein sequence ID" value="KAE9310166.1"/>
    <property type="molecule type" value="Genomic_DNA"/>
</dbReference>
<reference evidence="9 10" key="1">
    <citation type="submission" date="2018-08" db="EMBL/GenBank/DDBJ databases">
        <title>Genomic investigation of the strawberry pathogen Phytophthora fragariae indicates pathogenicity is determined by transcriptional variation in three key races.</title>
        <authorList>
            <person name="Adams T.M."/>
            <person name="Armitage A.D."/>
            <person name="Sobczyk M.K."/>
            <person name="Bates H.J."/>
            <person name="Dunwell J.M."/>
            <person name="Nellist C.F."/>
            <person name="Harrison R.J."/>
        </authorList>
    </citation>
    <scope>NUCLEOTIDE SEQUENCE [LARGE SCALE GENOMIC DNA]</scope>
    <source>
        <strain evidence="8 11">A4</strain>
        <strain evidence="7 12">BC-1</strain>
        <strain evidence="6 10">NOV-27</strain>
        <strain evidence="5 13">NOV-5</strain>
        <strain evidence="4 14">NOV-71</strain>
        <strain evidence="2 9">NOV-9</strain>
        <strain evidence="3 15">SCRP245</strain>
    </source>
</reference>
<evidence type="ECO:0000313" key="2">
    <source>
        <dbReference type="EMBL" id="KAE8944509.1"/>
    </source>
</evidence>
<keyword evidence="1" id="KW-0472">Membrane</keyword>
<accession>A0A6A3U2P1</accession>
<evidence type="ECO:0000313" key="6">
    <source>
        <dbReference type="EMBL" id="KAE9226480.1"/>
    </source>
</evidence>
<proteinExistence type="predicted"/>
<dbReference type="Proteomes" id="UP000440732">
    <property type="component" value="Unassembled WGS sequence"/>
</dbReference>
<dbReference type="Proteomes" id="UP000437068">
    <property type="component" value="Unassembled WGS sequence"/>
</dbReference>
<comment type="caution">
    <text evidence="5">The sequence shown here is derived from an EMBL/GenBank/DDBJ whole genome shotgun (WGS) entry which is preliminary data.</text>
</comment>
<feature type="transmembrane region" description="Helical" evidence="1">
    <location>
        <begin position="12"/>
        <end position="28"/>
    </location>
</feature>
<organism evidence="5 13">
    <name type="scientific">Phytophthora fragariae</name>
    <dbReference type="NCBI Taxonomy" id="53985"/>
    <lineage>
        <taxon>Eukaryota</taxon>
        <taxon>Sar</taxon>
        <taxon>Stramenopiles</taxon>
        <taxon>Oomycota</taxon>
        <taxon>Peronosporomycetes</taxon>
        <taxon>Peronosporales</taxon>
        <taxon>Peronosporaceae</taxon>
        <taxon>Phytophthora</taxon>
    </lineage>
</organism>
<protein>
    <submittedName>
        <fullName evidence="5">Uncharacterized protein</fullName>
    </submittedName>
</protein>
<dbReference type="Proteomes" id="UP000440367">
    <property type="component" value="Unassembled WGS sequence"/>
</dbReference>
<dbReference type="Proteomes" id="UP000460718">
    <property type="component" value="Unassembled WGS sequence"/>
</dbReference>
<dbReference type="EMBL" id="QXGD01000198">
    <property type="protein sequence ID" value="KAE9248229.1"/>
    <property type="molecule type" value="Genomic_DNA"/>
</dbReference>
<evidence type="ECO:0000313" key="4">
    <source>
        <dbReference type="EMBL" id="KAE9130122.1"/>
    </source>
</evidence>
<evidence type="ECO:0000313" key="10">
    <source>
        <dbReference type="Proteomes" id="UP000433483"/>
    </source>
</evidence>
<evidence type="ECO:0000313" key="13">
    <source>
        <dbReference type="Proteomes" id="UP000440732"/>
    </source>
</evidence>
<sequence length="72" mass="7467">MPPCRHPPSPAGAVAVVVLMGCLVLVISEGDGASSSGRAATWGLCVWRRTGAISAKAFTFKSDTGLKISFFQ</sequence>
<dbReference type="Proteomes" id="UP000433483">
    <property type="component" value="Unassembled WGS sequence"/>
</dbReference>
<dbReference type="EMBL" id="QXGF01000200">
    <property type="protein sequence ID" value="KAE8944509.1"/>
    <property type="molecule type" value="Genomic_DNA"/>
</dbReference>
<evidence type="ECO:0000313" key="7">
    <source>
        <dbReference type="EMBL" id="KAE9248229.1"/>
    </source>
</evidence>
<keyword evidence="1" id="KW-0812">Transmembrane</keyword>
<dbReference type="PROSITE" id="PS51257">
    <property type="entry name" value="PROKAR_LIPOPROTEIN"/>
    <property type="match status" value="1"/>
</dbReference>
<name>A0A6A3U2P1_9STRA</name>
<dbReference type="EMBL" id="QXFW01000102">
    <property type="protein sequence ID" value="KAE9025180.1"/>
    <property type="molecule type" value="Genomic_DNA"/>
</dbReference>
<evidence type="ECO:0000313" key="12">
    <source>
        <dbReference type="Proteomes" id="UP000440367"/>
    </source>
</evidence>
<keyword evidence="1" id="KW-1133">Transmembrane helix</keyword>
<dbReference type="EMBL" id="QXGA01000472">
    <property type="protein sequence ID" value="KAE9145423.1"/>
    <property type="molecule type" value="Genomic_DNA"/>
</dbReference>
<evidence type="ECO:0000313" key="14">
    <source>
        <dbReference type="Proteomes" id="UP000441208"/>
    </source>
</evidence>
<evidence type="ECO:0000313" key="9">
    <source>
        <dbReference type="Proteomes" id="UP000429523"/>
    </source>
</evidence>
<evidence type="ECO:0000313" key="5">
    <source>
        <dbReference type="EMBL" id="KAE9145423.1"/>
    </source>
</evidence>
<evidence type="ECO:0000256" key="1">
    <source>
        <dbReference type="SAM" id="Phobius"/>
    </source>
</evidence>
<evidence type="ECO:0000313" key="15">
    <source>
        <dbReference type="Proteomes" id="UP000460718"/>
    </source>
</evidence>
<dbReference type="Proteomes" id="UP000429523">
    <property type="component" value="Unassembled WGS sequence"/>
</dbReference>
<dbReference type="AlphaFoldDB" id="A0A6A3U2P1"/>
<evidence type="ECO:0000313" key="8">
    <source>
        <dbReference type="EMBL" id="KAE9310166.1"/>
    </source>
</evidence>